<dbReference type="InterPro" id="IPR000889">
    <property type="entry name" value="Glutathione_peroxidase"/>
</dbReference>
<evidence type="ECO:0000256" key="2">
    <source>
        <dbReference type="ARBA" id="ARBA00022559"/>
    </source>
</evidence>
<gene>
    <name evidence="6" type="ORF">ATY39_15175</name>
</gene>
<dbReference type="Gene3D" id="3.40.30.10">
    <property type="entry name" value="Glutaredoxin"/>
    <property type="match status" value="1"/>
</dbReference>
<dbReference type="EMBL" id="CP014806">
    <property type="protein sequence ID" value="AMX00639.1"/>
    <property type="molecule type" value="Genomic_DNA"/>
</dbReference>
<dbReference type="InterPro" id="IPR029759">
    <property type="entry name" value="GPX_AS"/>
</dbReference>
<evidence type="ECO:0000256" key="4">
    <source>
        <dbReference type="PIRSR" id="PIRSR000303-1"/>
    </source>
</evidence>
<evidence type="ECO:0000256" key="5">
    <source>
        <dbReference type="RuleBase" id="RU000499"/>
    </source>
</evidence>
<dbReference type="CDD" id="cd00340">
    <property type="entry name" value="GSH_Peroxidase"/>
    <property type="match status" value="1"/>
</dbReference>
<dbReference type="FunFam" id="3.40.30.10:FF:000010">
    <property type="entry name" value="Glutathione peroxidase"/>
    <property type="match status" value="1"/>
</dbReference>
<name>A0A143HFX9_9BACL</name>
<dbReference type="PRINTS" id="PR01011">
    <property type="entry name" value="GLUTPROXDASE"/>
</dbReference>
<dbReference type="PROSITE" id="PS51355">
    <property type="entry name" value="GLUTATHIONE_PEROXID_3"/>
    <property type="match status" value="1"/>
</dbReference>
<comment type="similarity">
    <text evidence="1 5">Belongs to the glutathione peroxidase family.</text>
</comment>
<evidence type="ECO:0000256" key="1">
    <source>
        <dbReference type="ARBA" id="ARBA00006926"/>
    </source>
</evidence>
<keyword evidence="2 5" id="KW-0575">Peroxidase</keyword>
<evidence type="ECO:0000256" key="3">
    <source>
        <dbReference type="ARBA" id="ARBA00023002"/>
    </source>
</evidence>
<dbReference type="AlphaFoldDB" id="A0A143HFX9"/>
<dbReference type="SUPFAM" id="SSF52833">
    <property type="entry name" value="Thioredoxin-like"/>
    <property type="match status" value="1"/>
</dbReference>
<dbReference type="Proteomes" id="UP000076021">
    <property type="component" value="Chromosome"/>
</dbReference>
<dbReference type="Pfam" id="PF00255">
    <property type="entry name" value="GSHPx"/>
    <property type="match status" value="1"/>
</dbReference>
<sequence length="158" mass="18065">MTSIYDFVVKKADGEDQSLSEFKGSPMLIVNTASKCGFTPQFKELQELYDKYKDQGFTVLGFPCSQFNHQEFNNIDKTVAYCQMNYNVQFPMFAKVDVKGENASPLFQYLTSEKKGLFTDNIKWNFTKFLIGSEGEVIARYAPQTSPTKIEDDLKNLL</sequence>
<dbReference type="InterPro" id="IPR036249">
    <property type="entry name" value="Thioredoxin-like_sf"/>
</dbReference>
<dbReference type="PIRSF" id="PIRSF000303">
    <property type="entry name" value="Glutathion_perox"/>
    <property type="match status" value="1"/>
</dbReference>
<evidence type="ECO:0000313" key="6">
    <source>
        <dbReference type="EMBL" id="AMX00639.1"/>
    </source>
</evidence>
<feature type="active site" evidence="4">
    <location>
        <position position="36"/>
    </location>
</feature>
<dbReference type="RefSeq" id="WP_066791217.1">
    <property type="nucleotide sequence ID" value="NZ_CP014806.1"/>
</dbReference>
<dbReference type="PANTHER" id="PTHR11592">
    <property type="entry name" value="GLUTATHIONE PEROXIDASE"/>
    <property type="match status" value="1"/>
</dbReference>
<keyword evidence="3 5" id="KW-0560">Oxidoreductase</keyword>
<dbReference type="PROSITE" id="PS00460">
    <property type="entry name" value="GLUTATHIONE_PEROXID_1"/>
    <property type="match status" value="1"/>
</dbReference>
<dbReference type="OrthoDB" id="9789406at2"/>
<protein>
    <recommendedName>
        <fullName evidence="5">Glutathione peroxidase</fullName>
    </recommendedName>
</protein>
<reference evidence="7" key="2">
    <citation type="submission" date="2016-03" db="EMBL/GenBank/DDBJ databases">
        <authorList>
            <person name="Seldin L."/>
        </authorList>
    </citation>
    <scope>NUCLEOTIDE SEQUENCE [LARGE SCALE GENOMIC DNA]</scope>
    <source>
        <strain evidence="7">PP9</strain>
    </source>
</reference>
<organism evidence="6 7">
    <name type="scientific">Rummeliibacillus stabekisii</name>
    <dbReference type="NCBI Taxonomy" id="241244"/>
    <lineage>
        <taxon>Bacteria</taxon>
        <taxon>Bacillati</taxon>
        <taxon>Bacillota</taxon>
        <taxon>Bacilli</taxon>
        <taxon>Bacillales</taxon>
        <taxon>Caryophanaceae</taxon>
        <taxon>Rummeliibacillus</taxon>
    </lineage>
</organism>
<accession>A0A143HFX9</accession>
<dbReference type="GO" id="GO:0004601">
    <property type="term" value="F:peroxidase activity"/>
    <property type="evidence" value="ECO:0007669"/>
    <property type="project" value="UniProtKB-KW"/>
</dbReference>
<dbReference type="GO" id="GO:0034599">
    <property type="term" value="P:cellular response to oxidative stress"/>
    <property type="evidence" value="ECO:0007669"/>
    <property type="project" value="TreeGrafter"/>
</dbReference>
<dbReference type="PANTHER" id="PTHR11592:SF78">
    <property type="entry name" value="GLUTATHIONE PEROXIDASE"/>
    <property type="match status" value="1"/>
</dbReference>
<reference evidence="6 7" key="1">
    <citation type="journal article" date="2016" name="Genome Announc.">
        <title>Whole-Genome Sequence of Rummeliibacillus stabekisii Strain PP9 Isolated from Antarctic Soil.</title>
        <authorList>
            <person name="da Mota F.F."/>
            <person name="Vollu R.E."/>
            <person name="Jurelevicius D."/>
            <person name="Seldin L."/>
        </authorList>
    </citation>
    <scope>NUCLEOTIDE SEQUENCE [LARGE SCALE GENOMIC DNA]</scope>
    <source>
        <strain evidence="6 7">PP9</strain>
    </source>
</reference>
<proteinExistence type="inferred from homology"/>
<dbReference type="STRING" id="241244.ATY39_15175"/>
<keyword evidence="7" id="KW-1185">Reference proteome</keyword>
<evidence type="ECO:0000313" key="7">
    <source>
        <dbReference type="Proteomes" id="UP000076021"/>
    </source>
</evidence>
<dbReference type="KEGG" id="rst:ATY39_15175"/>